<evidence type="ECO:0000313" key="9">
    <source>
        <dbReference type="Proteomes" id="UP001162834"/>
    </source>
</evidence>
<dbReference type="PROSITE" id="PS51296">
    <property type="entry name" value="RIESKE"/>
    <property type="match status" value="1"/>
</dbReference>
<evidence type="ECO:0000256" key="2">
    <source>
        <dbReference type="ARBA" id="ARBA00022714"/>
    </source>
</evidence>
<evidence type="ECO:0000256" key="4">
    <source>
        <dbReference type="ARBA" id="ARBA00023002"/>
    </source>
</evidence>
<dbReference type="SUPFAM" id="SSF55961">
    <property type="entry name" value="Bet v1-like"/>
    <property type="match status" value="1"/>
</dbReference>
<keyword evidence="4 8" id="KW-0560">Oxidoreductase</keyword>
<dbReference type="Pfam" id="PF00355">
    <property type="entry name" value="Rieske"/>
    <property type="match status" value="1"/>
</dbReference>
<evidence type="ECO:0000256" key="3">
    <source>
        <dbReference type="ARBA" id="ARBA00022723"/>
    </source>
</evidence>
<dbReference type="GO" id="GO:0004497">
    <property type="term" value="F:monooxygenase activity"/>
    <property type="evidence" value="ECO:0007669"/>
    <property type="project" value="UniProtKB-KW"/>
</dbReference>
<dbReference type="Pfam" id="PF00848">
    <property type="entry name" value="Ring_hydroxyl_A"/>
    <property type="match status" value="1"/>
</dbReference>
<keyword evidence="5" id="KW-0408">Iron</keyword>
<dbReference type="EMBL" id="CP087164">
    <property type="protein sequence ID" value="UGS36041.1"/>
    <property type="molecule type" value="Genomic_DNA"/>
</dbReference>
<dbReference type="GO" id="GO:0016705">
    <property type="term" value="F:oxidoreductase activity, acting on paired donors, with incorporation or reduction of molecular oxygen"/>
    <property type="evidence" value="ECO:0007669"/>
    <property type="project" value="UniProtKB-ARBA"/>
</dbReference>
<sequence>MASVIDHPGYFTSLPRDYYLSEEIFEAELDLVFARQWLHVGHVSQIPQPGDFFACSVGPESLLIVRDADGEVRSFFNVCRHRGAQLCESGTVGHRKAFVCPYHRWSYGLDGRLLGTPGSRDGVDFDFADWGLHEARCSTYYGSIYVYLGEDASQAPAFRDVVVPLVDEEQLGRVQPDRVKLAHQVRYEVRANWKLVLENNCECYHCAGAHPSLGVSCDYAGFFAPRDSDLEAFNAEKGYFPLRQGMQTFSMDGRWVSRKPLGTGFETGFSAGFILVPMFAASVYFADHGVHLDVFPIDKDTTHIVCQWYVHEDAIEGQDYEIDTLIGVFDVTNREDVALAELTQRGVRSRRFVPGPNSPTRESFVKGALSQYLALMGRQID</sequence>
<keyword evidence="6" id="KW-0411">Iron-sulfur</keyword>
<dbReference type="Gene3D" id="3.90.380.10">
    <property type="entry name" value="Naphthalene 1,2-dioxygenase Alpha Subunit, Chain A, domain 1"/>
    <property type="match status" value="1"/>
</dbReference>
<gene>
    <name evidence="8" type="primary">yeaW_2</name>
    <name evidence="8" type="ORF">DSM104329_02438</name>
</gene>
<evidence type="ECO:0000259" key="7">
    <source>
        <dbReference type="PROSITE" id="PS51296"/>
    </source>
</evidence>
<proteinExistence type="predicted"/>
<dbReference type="Gene3D" id="2.102.10.10">
    <property type="entry name" value="Rieske [2Fe-2S] iron-sulphur domain"/>
    <property type="match status" value="1"/>
</dbReference>
<dbReference type="CDD" id="cd03469">
    <property type="entry name" value="Rieske_RO_Alpha_N"/>
    <property type="match status" value="1"/>
</dbReference>
<dbReference type="InterPro" id="IPR017941">
    <property type="entry name" value="Rieske_2Fe-2S"/>
</dbReference>
<keyword evidence="2" id="KW-0001">2Fe-2S</keyword>
<dbReference type="GO" id="GO:0051537">
    <property type="term" value="F:2 iron, 2 sulfur cluster binding"/>
    <property type="evidence" value="ECO:0007669"/>
    <property type="project" value="UniProtKB-KW"/>
</dbReference>
<reference evidence="8" key="1">
    <citation type="journal article" date="2022" name="Int. J. Syst. Evol. Microbiol.">
        <title>Pseudomonas aegrilactucae sp. nov. and Pseudomonas morbosilactucae sp. nov., pathogens causing bacterial rot of lettuce in Japan.</title>
        <authorList>
            <person name="Sawada H."/>
            <person name="Fujikawa T."/>
            <person name="Satou M."/>
        </authorList>
    </citation>
    <scope>NUCLEOTIDE SEQUENCE</scope>
    <source>
        <strain evidence="8">0166_1</strain>
    </source>
</reference>
<organism evidence="8 9">
    <name type="scientific">Capillimicrobium parvum</name>
    <dbReference type="NCBI Taxonomy" id="2884022"/>
    <lineage>
        <taxon>Bacteria</taxon>
        <taxon>Bacillati</taxon>
        <taxon>Actinomycetota</taxon>
        <taxon>Thermoleophilia</taxon>
        <taxon>Solirubrobacterales</taxon>
        <taxon>Capillimicrobiaceae</taxon>
        <taxon>Capillimicrobium</taxon>
    </lineage>
</organism>
<dbReference type="EC" id="1.14.13.239" evidence="8"/>
<feature type="domain" description="Rieske" evidence="7">
    <location>
        <begin position="38"/>
        <end position="146"/>
    </location>
</feature>
<comment type="cofactor">
    <cofactor evidence="1">
        <name>Fe cation</name>
        <dbReference type="ChEBI" id="CHEBI:24875"/>
    </cofactor>
</comment>
<dbReference type="InterPro" id="IPR036922">
    <property type="entry name" value="Rieske_2Fe-2S_sf"/>
</dbReference>
<dbReference type="KEGG" id="sbae:DSM104329_02438"/>
<evidence type="ECO:0000313" key="8">
    <source>
        <dbReference type="EMBL" id="UGS36041.1"/>
    </source>
</evidence>
<evidence type="ECO:0000256" key="1">
    <source>
        <dbReference type="ARBA" id="ARBA00001962"/>
    </source>
</evidence>
<keyword evidence="9" id="KW-1185">Reference proteome</keyword>
<keyword evidence="3" id="KW-0479">Metal-binding</keyword>
<dbReference type="InterPro" id="IPR015879">
    <property type="entry name" value="Ring_hydroxy_dOase_asu_C_dom"/>
</dbReference>
<dbReference type="AlphaFoldDB" id="A0A9E6XX60"/>
<accession>A0A9E6XX60</accession>
<evidence type="ECO:0000256" key="6">
    <source>
        <dbReference type="ARBA" id="ARBA00023014"/>
    </source>
</evidence>
<dbReference type="SUPFAM" id="SSF50022">
    <property type="entry name" value="ISP domain"/>
    <property type="match status" value="1"/>
</dbReference>
<dbReference type="PANTHER" id="PTHR43756">
    <property type="entry name" value="CHOLINE MONOOXYGENASE, CHLOROPLASTIC"/>
    <property type="match status" value="1"/>
</dbReference>
<dbReference type="PRINTS" id="PR00090">
    <property type="entry name" value="RNGDIOXGNASE"/>
</dbReference>
<evidence type="ECO:0000256" key="5">
    <source>
        <dbReference type="ARBA" id="ARBA00023004"/>
    </source>
</evidence>
<name>A0A9E6XX60_9ACTN</name>
<dbReference type="GO" id="GO:0005506">
    <property type="term" value="F:iron ion binding"/>
    <property type="evidence" value="ECO:0007669"/>
    <property type="project" value="InterPro"/>
</dbReference>
<keyword evidence="8" id="KW-0503">Monooxygenase</keyword>
<protein>
    <submittedName>
        <fullName evidence="8">Carnitine monooxygenase oxygenase subunit</fullName>
        <ecNumber evidence="8">1.14.13.239</ecNumber>
    </submittedName>
</protein>
<dbReference type="RefSeq" id="WP_259315722.1">
    <property type="nucleotide sequence ID" value="NZ_CP087164.1"/>
</dbReference>
<dbReference type="InterPro" id="IPR001663">
    <property type="entry name" value="Rng_hydr_dOase-A"/>
</dbReference>
<dbReference type="PANTHER" id="PTHR43756:SF5">
    <property type="entry name" value="CHOLINE MONOOXYGENASE, CHLOROPLASTIC"/>
    <property type="match status" value="1"/>
</dbReference>
<dbReference type="Proteomes" id="UP001162834">
    <property type="component" value="Chromosome"/>
</dbReference>